<accession>A0A8S5LU98</accession>
<reference evidence="1" key="1">
    <citation type="journal article" date="2021" name="Proc. Natl. Acad. Sci. U.S.A.">
        <title>A Catalog of Tens of Thousands of Viruses from Human Metagenomes Reveals Hidden Associations with Chronic Diseases.</title>
        <authorList>
            <person name="Tisza M.J."/>
            <person name="Buck C.B."/>
        </authorList>
    </citation>
    <scope>NUCLEOTIDE SEQUENCE</scope>
    <source>
        <strain evidence="1">CtKm44</strain>
    </source>
</reference>
<dbReference type="InterPro" id="IPR056951">
    <property type="entry name" value="Phage_connect_2"/>
</dbReference>
<dbReference type="EMBL" id="BK014735">
    <property type="protein sequence ID" value="DAD73415.1"/>
    <property type="molecule type" value="Genomic_DNA"/>
</dbReference>
<dbReference type="Pfam" id="PF24829">
    <property type="entry name" value="Phage_connect_2"/>
    <property type="match status" value="1"/>
</dbReference>
<sequence length="116" mass="13119">MSKILDDVKTTLDFASEEDTGFDSRLLLEIDGALGTLSQLTNVHPEVDVTKETEWDQLLYSGDKHLLRLVKQYIYISVRIVFDPPTGSVLTTLTSSLNNLAHRIIIQKEVYNARPE</sequence>
<name>A0A8S5LU98_9CAUD</name>
<organism evidence="1">
    <name type="scientific">Siphoviridae sp. ctKm44</name>
    <dbReference type="NCBI Taxonomy" id="2826245"/>
    <lineage>
        <taxon>Viruses</taxon>
        <taxon>Duplodnaviria</taxon>
        <taxon>Heunggongvirae</taxon>
        <taxon>Uroviricota</taxon>
        <taxon>Caudoviricetes</taxon>
    </lineage>
</organism>
<protein>
    <submittedName>
        <fullName evidence="1">Uncharacterized protein</fullName>
    </submittedName>
</protein>
<proteinExistence type="predicted"/>
<evidence type="ECO:0000313" key="1">
    <source>
        <dbReference type="EMBL" id="DAD73415.1"/>
    </source>
</evidence>